<evidence type="ECO:0000256" key="1">
    <source>
        <dbReference type="SAM" id="SignalP"/>
    </source>
</evidence>
<dbReference type="HOGENOM" id="CLU_1853729_0_0_0"/>
<organism evidence="2 3">
    <name type="scientific">Rubinisphaera brasiliensis (strain ATCC 49424 / DSM 5305 / JCM 21570 / IAM 15109 / NBRC 103401 / IFAM 1448)</name>
    <name type="common">Planctomyces brasiliensis</name>
    <dbReference type="NCBI Taxonomy" id="756272"/>
    <lineage>
        <taxon>Bacteria</taxon>
        <taxon>Pseudomonadati</taxon>
        <taxon>Planctomycetota</taxon>
        <taxon>Planctomycetia</taxon>
        <taxon>Planctomycetales</taxon>
        <taxon>Planctomycetaceae</taxon>
        <taxon>Rubinisphaera</taxon>
    </lineage>
</organism>
<dbReference type="RefSeq" id="WP_013626649.1">
    <property type="nucleotide sequence ID" value="NC_015174.1"/>
</dbReference>
<feature type="chain" id="PRO_5003256558" evidence="1">
    <location>
        <begin position="24"/>
        <end position="138"/>
    </location>
</feature>
<reference evidence="3" key="1">
    <citation type="submission" date="2011-02" db="EMBL/GenBank/DDBJ databases">
        <title>The complete genome of Planctomyces brasiliensis DSM 5305.</title>
        <authorList>
            <person name="Lucas S."/>
            <person name="Copeland A."/>
            <person name="Lapidus A."/>
            <person name="Bruce D."/>
            <person name="Goodwin L."/>
            <person name="Pitluck S."/>
            <person name="Kyrpides N."/>
            <person name="Mavromatis K."/>
            <person name="Pagani I."/>
            <person name="Ivanova N."/>
            <person name="Ovchinnikova G."/>
            <person name="Lu M."/>
            <person name="Detter J.C."/>
            <person name="Han C."/>
            <person name="Land M."/>
            <person name="Hauser L."/>
            <person name="Markowitz V."/>
            <person name="Cheng J.-F."/>
            <person name="Hugenholtz P."/>
            <person name="Woyke T."/>
            <person name="Wu D."/>
            <person name="Tindall B."/>
            <person name="Pomrenke H.G."/>
            <person name="Brambilla E."/>
            <person name="Klenk H.-P."/>
            <person name="Eisen J.A."/>
        </authorList>
    </citation>
    <scope>NUCLEOTIDE SEQUENCE [LARGE SCALE GENOMIC DNA]</scope>
    <source>
        <strain evidence="3">ATCC 49424 / DSM 5305 / JCM 21570 / NBRC 103401 / IFAM 1448</strain>
    </source>
</reference>
<evidence type="ECO:0000313" key="2">
    <source>
        <dbReference type="EMBL" id="ADY57905.1"/>
    </source>
</evidence>
<feature type="signal peptide" evidence="1">
    <location>
        <begin position="1"/>
        <end position="23"/>
    </location>
</feature>
<accession>F0SPK1</accession>
<dbReference type="Proteomes" id="UP000006860">
    <property type="component" value="Chromosome"/>
</dbReference>
<name>F0SPK1_RUBBR</name>
<dbReference type="OrthoDB" id="287810at2"/>
<sequence length="138" mass="14732">MISVRLCGFALFLILLTSGCGSSADDQKLPVVKADGTISIPDMDTSGLSLVFIPETESSPNGWTKVGPDGKFEVSTYESGDGAVVGTYKVIASGGEGPMEEDDPRMARIPAEFKNRTKSSWNVEVTADPESNHFDLKI</sequence>
<dbReference type="AlphaFoldDB" id="F0SPK1"/>
<keyword evidence="3" id="KW-1185">Reference proteome</keyword>
<dbReference type="PROSITE" id="PS51257">
    <property type="entry name" value="PROKAR_LIPOPROTEIN"/>
    <property type="match status" value="1"/>
</dbReference>
<proteinExistence type="predicted"/>
<dbReference type="KEGG" id="pbs:Plabr_0276"/>
<keyword evidence="1" id="KW-0732">Signal</keyword>
<evidence type="ECO:0000313" key="3">
    <source>
        <dbReference type="Proteomes" id="UP000006860"/>
    </source>
</evidence>
<dbReference type="EMBL" id="CP002546">
    <property type="protein sequence ID" value="ADY57905.1"/>
    <property type="molecule type" value="Genomic_DNA"/>
</dbReference>
<gene>
    <name evidence="2" type="ordered locus">Plabr_0276</name>
</gene>
<protein>
    <submittedName>
        <fullName evidence="2">Uncharacterized protein</fullName>
    </submittedName>
</protein>